<sequence>MKAAAKRARRKDFGYHCSDVLVNAGWKVRLWKSISSSVRSKKGYTDAIINIRVAEILEYNLPEYSKLTIRTARKAVTEAIKEKREIHKMAAEHRALWL</sequence>
<gene>
    <name evidence="1" type="ORF">ACHAWO_009914</name>
</gene>
<organism evidence="1 2">
    <name type="scientific">Cyclotella atomus</name>
    <dbReference type="NCBI Taxonomy" id="382360"/>
    <lineage>
        <taxon>Eukaryota</taxon>
        <taxon>Sar</taxon>
        <taxon>Stramenopiles</taxon>
        <taxon>Ochrophyta</taxon>
        <taxon>Bacillariophyta</taxon>
        <taxon>Coscinodiscophyceae</taxon>
        <taxon>Thalassiosirophycidae</taxon>
        <taxon>Stephanodiscales</taxon>
        <taxon>Stephanodiscaceae</taxon>
        <taxon>Cyclotella</taxon>
    </lineage>
</organism>
<dbReference type="AlphaFoldDB" id="A0ABD3N1Z0"/>
<evidence type="ECO:0000313" key="1">
    <source>
        <dbReference type="EMBL" id="KAL3769742.1"/>
    </source>
</evidence>
<keyword evidence="2" id="KW-1185">Reference proteome</keyword>
<proteinExistence type="predicted"/>
<name>A0ABD3N1Z0_9STRA</name>
<evidence type="ECO:0000313" key="2">
    <source>
        <dbReference type="Proteomes" id="UP001530400"/>
    </source>
</evidence>
<dbReference type="Proteomes" id="UP001530400">
    <property type="component" value="Unassembled WGS sequence"/>
</dbReference>
<protein>
    <submittedName>
        <fullName evidence="1">Uncharacterized protein</fullName>
    </submittedName>
</protein>
<reference evidence="1 2" key="1">
    <citation type="submission" date="2024-10" db="EMBL/GenBank/DDBJ databases">
        <title>Updated reference genomes for cyclostephanoid diatoms.</title>
        <authorList>
            <person name="Roberts W.R."/>
            <person name="Alverson A.J."/>
        </authorList>
    </citation>
    <scope>NUCLEOTIDE SEQUENCE [LARGE SCALE GENOMIC DNA]</scope>
    <source>
        <strain evidence="1 2">AJA010-31</strain>
    </source>
</reference>
<dbReference type="EMBL" id="JALLPJ020001326">
    <property type="protein sequence ID" value="KAL3769742.1"/>
    <property type="molecule type" value="Genomic_DNA"/>
</dbReference>
<comment type="caution">
    <text evidence="1">The sequence shown here is derived from an EMBL/GenBank/DDBJ whole genome shotgun (WGS) entry which is preliminary data.</text>
</comment>
<accession>A0ABD3N1Z0</accession>